<dbReference type="PANTHER" id="PTHR21716:SF4">
    <property type="entry name" value="TRANSMEMBRANE PROTEIN 245"/>
    <property type="match status" value="1"/>
</dbReference>
<feature type="transmembrane region" description="Helical" evidence="7">
    <location>
        <begin position="772"/>
        <end position="789"/>
    </location>
</feature>
<evidence type="ECO:0000256" key="7">
    <source>
        <dbReference type="SAM" id="Phobius"/>
    </source>
</evidence>
<feature type="transmembrane region" description="Helical" evidence="7">
    <location>
        <begin position="649"/>
        <end position="675"/>
    </location>
</feature>
<keyword evidence="5 7" id="KW-0472">Membrane</keyword>
<keyword evidence="4 7" id="KW-1133">Transmembrane helix</keyword>
<dbReference type="GO" id="GO:0016020">
    <property type="term" value="C:membrane"/>
    <property type="evidence" value="ECO:0007669"/>
    <property type="project" value="UniProtKB-SubCell"/>
</dbReference>
<keyword evidence="9" id="KW-1185">Reference proteome</keyword>
<feature type="transmembrane region" description="Helical" evidence="7">
    <location>
        <begin position="116"/>
        <end position="143"/>
    </location>
</feature>
<evidence type="ECO:0000256" key="2">
    <source>
        <dbReference type="ARBA" id="ARBA00009773"/>
    </source>
</evidence>
<accession>A0A5A8CWV3</accession>
<evidence type="ECO:0000313" key="8">
    <source>
        <dbReference type="EMBL" id="KAA0157149.1"/>
    </source>
</evidence>
<feature type="transmembrane region" description="Helical" evidence="7">
    <location>
        <begin position="93"/>
        <end position="110"/>
    </location>
</feature>
<evidence type="ECO:0000313" key="9">
    <source>
        <dbReference type="Proteomes" id="UP000323011"/>
    </source>
</evidence>
<comment type="subcellular location">
    <subcellularLocation>
        <location evidence="1">Membrane</location>
        <topology evidence="1">Multi-pass membrane protein</topology>
    </subcellularLocation>
</comment>
<sequence length="869" mass="90113">MEMSPNSFFRRLALAVASAILLACIVMWVGAMSYALFEYYVPALVAALALSFPLREARVFLQRKARELRRLEPGLAGIAGYARIWWPVAHGDATMLFLGILVFSSFAHLVEPITLAAAVAAPTAVALVLLFIFGGSALSPIAFWSVLACLRRAATSGCAAGRSAAEDEDGESDECSDGDSDDPSSEEEAGSLPRAEAMNAHRRRATDTLAPLGGSLRAVSAGTFAFRHAPGDAEKARSVSMDEADDPVPGASIGARRPVTPVEAAAKRLRLPAGVGRAGAGTPKTAPPAHRNAVATPPAAAASVAAGGSASAGTEEEQAPPATAAATPGIGRATPNAHSRLFGKTPATQGSILTTMSEDVDSDRPTSTVRLRNRAAARSGRKLRDMELPQRRLRWGVSTPELPTVPPTSPALPDPAAPASPGSRRPSLRDVAKSLMQPPSRRRINSQARQFERSCVTLLLFLVGGLLVGTSSVVFSYNAAHEAGLAGRWVERTASAWAERQGLTNVTDAAMRRGRTYVASLFSNASVPAGANETGVLQDASRLMLALGINVSRMVERGASDTSAWGVGLAPASNESGAGHDLPEAAGAPLAKQAAAHPSVLDRAREALRELSAFNLTEAMHKAERLNVASMAAAAADVTQSVLRSTTGVLLTAVTLAMDLGFQAMVFAIILFFLVSAEAPPMHAALGILPLASHSIGRIRTRLSGRIAAVAILPFKRAICHAAVTFSAVSLAGAPGPHLAAAVACIGPFVPIVPAAAFWLPWVVAALLSDGALHAGLLAALIFVPTFLGDAGLDATQAEDGLSTYIQGLAVGMGFLLYGASGTVLGPLIFILAQLLFELVTMVGKPSAEDGDQDDDVVSSLASNEMGRT</sequence>
<dbReference type="Proteomes" id="UP000323011">
    <property type="component" value="Unassembled WGS sequence"/>
</dbReference>
<dbReference type="InterPro" id="IPR002549">
    <property type="entry name" value="AI-2E-like"/>
</dbReference>
<protein>
    <recommendedName>
        <fullName evidence="10">Transmembrane protein 245</fullName>
    </recommendedName>
</protein>
<comment type="similarity">
    <text evidence="2">Belongs to the autoinducer-2 exporter (AI-2E) (TC 2.A.86) family.</text>
</comment>
<comment type="caution">
    <text evidence="8">The sequence shown here is derived from an EMBL/GenBank/DDBJ whole genome shotgun (WGS) entry which is preliminary data.</text>
</comment>
<evidence type="ECO:0000256" key="1">
    <source>
        <dbReference type="ARBA" id="ARBA00004141"/>
    </source>
</evidence>
<evidence type="ECO:0000256" key="5">
    <source>
        <dbReference type="ARBA" id="ARBA00023136"/>
    </source>
</evidence>
<dbReference type="EMBL" id="VLTN01000002">
    <property type="protein sequence ID" value="KAA0157149.1"/>
    <property type="molecule type" value="Genomic_DNA"/>
</dbReference>
<feature type="transmembrane region" description="Helical" evidence="7">
    <location>
        <begin position="12"/>
        <end position="31"/>
    </location>
</feature>
<organism evidence="8 9">
    <name type="scientific">Cafeteria roenbergensis</name>
    <name type="common">Marine flagellate</name>
    <dbReference type="NCBI Taxonomy" id="33653"/>
    <lineage>
        <taxon>Eukaryota</taxon>
        <taxon>Sar</taxon>
        <taxon>Stramenopiles</taxon>
        <taxon>Bigyra</taxon>
        <taxon>Opalozoa</taxon>
        <taxon>Bicosoecida</taxon>
        <taxon>Cafeteriaceae</taxon>
        <taxon>Cafeteria</taxon>
    </lineage>
</organism>
<reference evidence="8 9" key="1">
    <citation type="submission" date="2019-07" db="EMBL/GenBank/DDBJ databases">
        <title>Genomes of Cafeteria roenbergensis.</title>
        <authorList>
            <person name="Fischer M.G."/>
            <person name="Hackl T."/>
            <person name="Roman M."/>
        </authorList>
    </citation>
    <scope>NUCLEOTIDE SEQUENCE [LARGE SCALE GENOMIC DNA]</scope>
    <source>
        <strain evidence="8 9">BVI</strain>
    </source>
</reference>
<feature type="transmembrane region" description="Helical" evidence="7">
    <location>
        <begin position="455"/>
        <end position="477"/>
    </location>
</feature>
<evidence type="ECO:0008006" key="10">
    <source>
        <dbReference type="Google" id="ProtNLM"/>
    </source>
</evidence>
<feature type="compositionally biased region" description="Acidic residues" evidence="6">
    <location>
        <begin position="166"/>
        <end position="189"/>
    </location>
</feature>
<keyword evidence="3 7" id="KW-0812">Transmembrane</keyword>
<feature type="region of interest" description="Disordered" evidence="6">
    <location>
        <begin position="846"/>
        <end position="869"/>
    </location>
</feature>
<feature type="transmembrane region" description="Helical" evidence="7">
    <location>
        <begin position="707"/>
        <end position="733"/>
    </location>
</feature>
<feature type="transmembrane region" description="Helical" evidence="7">
    <location>
        <begin position="739"/>
        <end position="760"/>
    </location>
</feature>
<proteinExistence type="inferred from homology"/>
<feature type="transmembrane region" description="Helical" evidence="7">
    <location>
        <begin position="37"/>
        <end position="54"/>
    </location>
</feature>
<feature type="region of interest" description="Disordered" evidence="6">
    <location>
        <begin position="275"/>
        <end position="446"/>
    </location>
</feature>
<feature type="compositionally biased region" description="Low complexity" evidence="6">
    <location>
        <begin position="280"/>
        <end position="335"/>
    </location>
</feature>
<feature type="compositionally biased region" description="Basic residues" evidence="6">
    <location>
        <begin position="371"/>
        <end position="381"/>
    </location>
</feature>
<evidence type="ECO:0000256" key="3">
    <source>
        <dbReference type="ARBA" id="ARBA00022692"/>
    </source>
</evidence>
<gene>
    <name evidence="8" type="ORF">FNF29_00501</name>
</gene>
<feature type="compositionally biased region" description="Pro residues" evidence="6">
    <location>
        <begin position="403"/>
        <end position="418"/>
    </location>
</feature>
<dbReference type="AlphaFoldDB" id="A0A5A8CWV3"/>
<evidence type="ECO:0000256" key="6">
    <source>
        <dbReference type="SAM" id="MobiDB-lite"/>
    </source>
</evidence>
<dbReference type="PANTHER" id="PTHR21716">
    <property type="entry name" value="TRANSMEMBRANE PROTEIN"/>
    <property type="match status" value="1"/>
</dbReference>
<feature type="region of interest" description="Disordered" evidence="6">
    <location>
        <begin position="231"/>
        <end position="255"/>
    </location>
</feature>
<dbReference type="Pfam" id="PF01594">
    <property type="entry name" value="AI-2E_transport"/>
    <property type="match status" value="1"/>
</dbReference>
<feature type="region of interest" description="Disordered" evidence="6">
    <location>
        <begin position="161"/>
        <end position="201"/>
    </location>
</feature>
<feature type="compositionally biased region" description="Polar residues" evidence="6">
    <location>
        <begin position="346"/>
        <end position="357"/>
    </location>
</feature>
<feature type="transmembrane region" description="Helical" evidence="7">
    <location>
        <begin position="809"/>
        <end position="837"/>
    </location>
</feature>
<name>A0A5A8CWV3_CAFRO</name>
<evidence type="ECO:0000256" key="4">
    <source>
        <dbReference type="ARBA" id="ARBA00022989"/>
    </source>
</evidence>